<dbReference type="RefSeq" id="WP_379056684.1">
    <property type="nucleotide sequence ID" value="NZ_JBHTKB010000001.1"/>
</dbReference>
<evidence type="ECO:0000256" key="1">
    <source>
        <dbReference type="SAM" id="MobiDB-lite"/>
    </source>
</evidence>
<keyword evidence="4" id="KW-1185">Reference proteome</keyword>
<feature type="region of interest" description="Disordered" evidence="1">
    <location>
        <begin position="29"/>
        <end position="110"/>
    </location>
</feature>
<evidence type="ECO:0008006" key="5">
    <source>
        <dbReference type="Google" id="ProtNLM"/>
    </source>
</evidence>
<gene>
    <name evidence="3" type="ORF">ACFQ1Z_07345</name>
</gene>
<feature type="compositionally biased region" description="Polar residues" evidence="1">
    <location>
        <begin position="50"/>
        <end position="62"/>
    </location>
</feature>
<evidence type="ECO:0000313" key="4">
    <source>
        <dbReference type="Proteomes" id="UP001597128"/>
    </source>
</evidence>
<accession>A0ABW3F4J7</accession>
<feature type="signal peptide" evidence="2">
    <location>
        <begin position="1"/>
        <end position="25"/>
    </location>
</feature>
<feature type="compositionally biased region" description="Basic and acidic residues" evidence="1">
    <location>
        <begin position="101"/>
        <end position="110"/>
    </location>
</feature>
<dbReference type="EMBL" id="JBHTKB010000001">
    <property type="protein sequence ID" value="MFD0913356.1"/>
    <property type="molecule type" value="Genomic_DNA"/>
</dbReference>
<feature type="chain" id="PRO_5047422642" description="Secreted protein" evidence="2">
    <location>
        <begin position="26"/>
        <end position="110"/>
    </location>
</feature>
<evidence type="ECO:0000256" key="2">
    <source>
        <dbReference type="SAM" id="SignalP"/>
    </source>
</evidence>
<proteinExistence type="predicted"/>
<sequence>MRKLIPMIVLLCSMTTSVLMNTAWSAEKVKPATKPPVNNAVPPCDDSPNSKKPSCNIDSDSVNVPPKMPHERGVIVPPEVPAEGLPNREKQAPRTPAQELPDSHDNHLKN</sequence>
<protein>
    <recommendedName>
        <fullName evidence="5">Secreted protein</fullName>
    </recommendedName>
</protein>
<evidence type="ECO:0000313" key="3">
    <source>
        <dbReference type="EMBL" id="MFD0913356.1"/>
    </source>
</evidence>
<comment type="caution">
    <text evidence="3">The sequence shown here is derived from an EMBL/GenBank/DDBJ whole genome shotgun (WGS) entry which is preliminary data.</text>
</comment>
<reference evidence="4" key="1">
    <citation type="journal article" date="2019" name="Int. J. Syst. Evol. Microbiol.">
        <title>The Global Catalogue of Microorganisms (GCM) 10K type strain sequencing project: providing services to taxonomists for standard genome sequencing and annotation.</title>
        <authorList>
            <consortium name="The Broad Institute Genomics Platform"/>
            <consortium name="The Broad Institute Genome Sequencing Center for Infectious Disease"/>
            <person name="Wu L."/>
            <person name="Ma J."/>
        </authorList>
    </citation>
    <scope>NUCLEOTIDE SEQUENCE [LARGE SCALE GENOMIC DNA]</scope>
    <source>
        <strain evidence="4">CCUG 58412</strain>
    </source>
</reference>
<organism evidence="3 4">
    <name type="scientific">Methylophilus luteus</name>
    <dbReference type="NCBI Taxonomy" id="640108"/>
    <lineage>
        <taxon>Bacteria</taxon>
        <taxon>Pseudomonadati</taxon>
        <taxon>Pseudomonadota</taxon>
        <taxon>Betaproteobacteria</taxon>
        <taxon>Nitrosomonadales</taxon>
        <taxon>Methylophilaceae</taxon>
        <taxon>Methylophilus</taxon>
    </lineage>
</organism>
<name>A0ABW3F4J7_9PROT</name>
<dbReference type="Proteomes" id="UP001597128">
    <property type="component" value="Unassembled WGS sequence"/>
</dbReference>
<keyword evidence="2" id="KW-0732">Signal</keyword>